<sequence length="495" mass="53016">MKKQLLVTALLLPALSITQPSAAQTKKAIKAASATTTDSDKQAILTDLNKRFPEYAGISKQIWDFAELGYQEEKSAALLEEQLRKEGFDVKTGVAGIPTAFVATYGSGKPVIGILGEYDALPGLATEAKPDFTPIAGQKGGHGCGHNLFGTASVAAATEIKDWLKRSGHSGTIKIYGCPAEEGGSGKVYMVREGLFDGVDAVLHWHPGDKNAADAGTSLANKNAKFRFRGIAAHAAASPERGRSALDGVEAMDYMVNLMREHIPQDTRIHYVITKGGEAPNVVPAFAEVYYYARHKDRDILQSVWKRIENAAEGAAKGTGTKVEWEILGGVFNLLPNVTLAEVMHQNLKTVGGVQYNAEETAFAKQISTTFDKKVPIEEAATVKDFRDASESATSGGSTDVGDVSWTVPTVGLSTATWVPGSSAHSWQSTAASGMGIGQKGMLVAAKTLALTALDLYKNPALIEKARAEWQQKRGADFKYEALLGNRKPALDYRK</sequence>
<proteinExistence type="predicted"/>
<gene>
    <name evidence="4" type="ORF">CLV58_12325</name>
</gene>
<evidence type="ECO:0000259" key="3">
    <source>
        <dbReference type="Pfam" id="PF07687"/>
    </source>
</evidence>
<dbReference type="GO" id="GO:0016805">
    <property type="term" value="F:dipeptidase activity"/>
    <property type="evidence" value="ECO:0007669"/>
    <property type="project" value="TreeGrafter"/>
</dbReference>
<accession>A0A2T0SCC9</accession>
<dbReference type="NCBIfam" id="TIGR01891">
    <property type="entry name" value="amidohydrolases"/>
    <property type="match status" value="1"/>
</dbReference>
<evidence type="ECO:0000256" key="1">
    <source>
        <dbReference type="ARBA" id="ARBA00022801"/>
    </source>
</evidence>
<dbReference type="OrthoDB" id="9781032at2"/>
<reference evidence="4 5" key="1">
    <citation type="submission" date="2018-03" db="EMBL/GenBank/DDBJ databases">
        <title>Genomic Encyclopedia of Archaeal and Bacterial Type Strains, Phase II (KMG-II): from individual species to whole genera.</title>
        <authorList>
            <person name="Goeker M."/>
        </authorList>
    </citation>
    <scope>NUCLEOTIDE SEQUENCE [LARGE SCALE GENOMIC DNA]</scope>
    <source>
        <strain evidence="4 5">DSM 28354</strain>
    </source>
</reference>
<organism evidence="4 5">
    <name type="scientific">Spirosoma oryzae</name>
    <dbReference type="NCBI Taxonomy" id="1469603"/>
    <lineage>
        <taxon>Bacteria</taxon>
        <taxon>Pseudomonadati</taxon>
        <taxon>Bacteroidota</taxon>
        <taxon>Cytophagia</taxon>
        <taxon>Cytophagales</taxon>
        <taxon>Cytophagaceae</taxon>
        <taxon>Spirosoma</taxon>
    </lineage>
</organism>
<comment type="caution">
    <text evidence="4">The sequence shown here is derived from an EMBL/GenBank/DDBJ whole genome shotgun (WGS) entry which is preliminary data.</text>
</comment>
<dbReference type="Pfam" id="PF07687">
    <property type="entry name" value="M20_dimer"/>
    <property type="match status" value="1"/>
</dbReference>
<dbReference type="Pfam" id="PF01546">
    <property type="entry name" value="Peptidase_M20"/>
    <property type="match status" value="1"/>
</dbReference>
<dbReference type="InterPro" id="IPR002933">
    <property type="entry name" value="Peptidase_M20"/>
</dbReference>
<evidence type="ECO:0000313" key="5">
    <source>
        <dbReference type="Proteomes" id="UP000238375"/>
    </source>
</evidence>
<dbReference type="InterPro" id="IPR017145">
    <property type="entry name" value="Aminobenzoyl-glu_utiliz_pB"/>
</dbReference>
<feature type="chain" id="PRO_5015437074" evidence="2">
    <location>
        <begin position="23"/>
        <end position="495"/>
    </location>
</feature>
<name>A0A2T0SCC9_9BACT</name>
<dbReference type="InterPro" id="IPR052030">
    <property type="entry name" value="Peptidase_M20/M20A_hydrolases"/>
</dbReference>
<evidence type="ECO:0000313" key="4">
    <source>
        <dbReference type="EMBL" id="PRY31062.1"/>
    </source>
</evidence>
<dbReference type="GO" id="GO:0005737">
    <property type="term" value="C:cytoplasm"/>
    <property type="evidence" value="ECO:0007669"/>
    <property type="project" value="TreeGrafter"/>
</dbReference>
<keyword evidence="2" id="KW-0732">Signal</keyword>
<dbReference type="Gene3D" id="3.30.70.360">
    <property type="match status" value="1"/>
</dbReference>
<protein>
    <submittedName>
        <fullName evidence="4">Aminobenzoyl-glutamate utilization protein B</fullName>
    </submittedName>
</protein>
<dbReference type="InterPro" id="IPR036264">
    <property type="entry name" value="Bact_exopeptidase_dim_dom"/>
</dbReference>
<dbReference type="EMBL" id="PVTE01000023">
    <property type="protein sequence ID" value="PRY31062.1"/>
    <property type="molecule type" value="Genomic_DNA"/>
</dbReference>
<dbReference type="InterPro" id="IPR011650">
    <property type="entry name" value="Peptidase_M20_dimer"/>
</dbReference>
<dbReference type="GO" id="GO:0046657">
    <property type="term" value="P:folic acid catabolic process"/>
    <property type="evidence" value="ECO:0007669"/>
    <property type="project" value="TreeGrafter"/>
</dbReference>
<feature type="domain" description="Peptidase M20 dimerisation" evidence="3">
    <location>
        <begin position="223"/>
        <end position="316"/>
    </location>
</feature>
<dbReference type="InterPro" id="IPR017439">
    <property type="entry name" value="Amidohydrolase"/>
</dbReference>
<keyword evidence="5" id="KW-1185">Reference proteome</keyword>
<keyword evidence="1" id="KW-0378">Hydrolase</keyword>
<dbReference type="SUPFAM" id="SSF55031">
    <property type="entry name" value="Bacterial exopeptidase dimerisation domain"/>
    <property type="match status" value="1"/>
</dbReference>
<feature type="signal peptide" evidence="2">
    <location>
        <begin position="1"/>
        <end position="22"/>
    </location>
</feature>
<dbReference type="GO" id="GO:0071713">
    <property type="term" value="F:para-aminobenzoyl-glutamate hydrolase activity"/>
    <property type="evidence" value="ECO:0007669"/>
    <property type="project" value="TreeGrafter"/>
</dbReference>
<dbReference type="PANTHER" id="PTHR30575:SF0">
    <property type="entry name" value="XAA-ARG DIPEPTIDASE"/>
    <property type="match status" value="1"/>
</dbReference>
<dbReference type="RefSeq" id="WP_106139905.1">
    <property type="nucleotide sequence ID" value="NZ_PVTE01000023.1"/>
</dbReference>
<dbReference type="PANTHER" id="PTHR30575">
    <property type="entry name" value="PEPTIDASE M20"/>
    <property type="match status" value="1"/>
</dbReference>
<evidence type="ECO:0000256" key="2">
    <source>
        <dbReference type="SAM" id="SignalP"/>
    </source>
</evidence>
<dbReference type="SUPFAM" id="SSF53187">
    <property type="entry name" value="Zn-dependent exopeptidases"/>
    <property type="match status" value="1"/>
</dbReference>
<dbReference type="FunFam" id="3.30.70.360:FF:000004">
    <property type="entry name" value="Peptidase M20 domain-containing protein 2"/>
    <property type="match status" value="1"/>
</dbReference>
<dbReference type="PIRSF" id="PIRSF037227">
    <property type="entry name" value="Aminobenzoyl-glu_utiliz_pB"/>
    <property type="match status" value="1"/>
</dbReference>
<dbReference type="Gene3D" id="3.40.630.10">
    <property type="entry name" value="Zn peptidases"/>
    <property type="match status" value="1"/>
</dbReference>
<dbReference type="Proteomes" id="UP000238375">
    <property type="component" value="Unassembled WGS sequence"/>
</dbReference>
<dbReference type="AlphaFoldDB" id="A0A2T0SCC9"/>